<protein>
    <submittedName>
        <fullName evidence="1">Putative Zn-dependent protease with MMP-like domain</fullName>
    </submittedName>
</protein>
<evidence type="ECO:0000313" key="2">
    <source>
        <dbReference type="Proteomes" id="UP000295493"/>
    </source>
</evidence>
<evidence type="ECO:0000313" key="1">
    <source>
        <dbReference type="EMBL" id="TDN81637.1"/>
    </source>
</evidence>
<proteinExistence type="predicted"/>
<keyword evidence="2" id="KW-1185">Reference proteome</keyword>
<dbReference type="GO" id="GO:0008233">
    <property type="term" value="F:peptidase activity"/>
    <property type="evidence" value="ECO:0007669"/>
    <property type="project" value="UniProtKB-KW"/>
</dbReference>
<dbReference type="Pfam" id="PF06262">
    <property type="entry name" value="Zincin_1"/>
    <property type="match status" value="1"/>
</dbReference>
<dbReference type="AlphaFoldDB" id="A0A4R6FK13"/>
<dbReference type="RefSeq" id="WP_188656408.1">
    <property type="nucleotide sequence ID" value="NZ_BMLU01000007.1"/>
</dbReference>
<keyword evidence="1" id="KW-0645">Protease</keyword>
<name>A0A4R6FK13_9SPHN</name>
<comment type="caution">
    <text evidence="1">The sequence shown here is derived from an EMBL/GenBank/DDBJ whole genome shotgun (WGS) entry which is preliminary data.</text>
</comment>
<accession>A0A4R6FK13</accession>
<sequence>MAAQDFSGALPDARDIERMAEIALSRIPPPFADHLANVVLRVEELADAETLAAVGLTHPMQLSGVYHGRPIGEKSAWDVASYPDQIRLYRKPILAEWHDTGVDLQRLVTHIVVHEVGHHFGLSDDDMHALEDSSGAGE</sequence>
<dbReference type="CDD" id="cd12952">
    <property type="entry name" value="MMP_ACEL2062"/>
    <property type="match status" value="1"/>
</dbReference>
<dbReference type="InterPro" id="IPR038555">
    <property type="entry name" value="Zincin_1_sf"/>
</dbReference>
<dbReference type="Proteomes" id="UP000295493">
    <property type="component" value="Unassembled WGS sequence"/>
</dbReference>
<dbReference type="EMBL" id="SNWD01000007">
    <property type="protein sequence ID" value="TDN81637.1"/>
    <property type="molecule type" value="Genomic_DNA"/>
</dbReference>
<reference evidence="1 2" key="1">
    <citation type="submission" date="2019-03" db="EMBL/GenBank/DDBJ databases">
        <title>Genomic Encyclopedia of Type Strains, Phase IV (KMG-IV): sequencing the most valuable type-strain genomes for metagenomic binning, comparative biology and taxonomic classification.</title>
        <authorList>
            <person name="Goeker M."/>
        </authorList>
    </citation>
    <scope>NUCLEOTIDE SEQUENCE [LARGE SCALE GENOMIC DNA]</scope>
    <source>
        <strain evidence="1 2">DSM 25059</strain>
    </source>
</reference>
<keyword evidence="1" id="KW-0378">Hydrolase</keyword>
<dbReference type="SUPFAM" id="SSF55486">
    <property type="entry name" value="Metalloproteases ('zincins'), catalytic domain"/>
    <property type="match status" value="1"/>
</dbReference>
<dbReference type="GO" id="GO:0006508">
    <property type="term" value="P:proteolysis"/>
    <property type="evidence" value="ECO:0007669"/>
    <property type="project" value="UniProtKB-KW"/>
</dbReference>
<gene>
    <name evidence="1" type="ORF">EV664_10736</name>
</gene>
<organism evidence="1 2">
    <name type="scientific">Stakelama pacifica</name>
    <dbReference type="NCBI Taxonomy" id="517720"/>
    <lineage>
        <taxon>Bacteria</taxon>
        <taxon>Pseudomonadati</taxon>
        <taxon>Pseudomonadota</taxon>
        <taxon>Alphaproteobacteria</taxon>
        <taxon>Sphingomonadales</taxon>
        <taxon>Sphingomonadaceae</taxon>
        <taxon>Stakelama</taxon>
    </lineage>
</organism>
<dbReference type="InterPro" id="IPR010428">
    <property type="entry name" value="Zincin_1"/>
</dbReference>
<dbReference type="Gene3D" id="3.30.2010.20">
    <property type="match status" value="1"/>
</dbReference>